<evidence type="ECO:0000256" key="5">
    <source>
        <dbReference type="ARBA" id="ARBA00023002"/>
    </source>
</evidence>
<dbReference type="Pfam" id="PF07992">
    <property type="entry name" value="Pyr_redox_2"/>
    <property type="match status" value="1"/>
</dbReference>
<comment type="cofactor">
    <cofactor evidence="11 13">
        <name>FAD</name>
        <dbReference type="ChEBI" id="CHEBI:57692"/>
    </cofactor>
    <text evidence="11 13">Binds 1 FAD per subunit.</text>
</comment>
<dbReference type="PRINTS" id="PR00368">
    <property type="entry name" value="FADPNR"/>
</dbReference>
<feature type="disulfide bond" description="Redox-active" evidence="12">
    <location>
        <begin position="40"/>
        <end position="45"/>
    </location>
</feature>
<protein>
    <recommendedName>
        <fullName evidence="2 13">Dihydrolipoyl dehydrogenase</fullName>
        <ecNumber evidence="2 13">1.8.1.4</ecNumber>
    </recommendedName>
</protein>
<dbReference type="GO" id="GO:0005737">
    <property type="term" value="C:cytoplasm"/>
    <property type="evidence" value="ECO:0007669"/>
    <property type="project" value="UniProtKB-ARBA"/>
</dbReference>
<evidence type="ECO:0000256" key="4">
    <source>
        <dbReference type="ARBA" id="ARBA00022827"/>
    </source>
</evidence>
<evidence type="ECO:0000256" key="8">
    <source>
        <dbReference type="ARBA" id="ARBA00023284"/>
    </source>
</evidence>
<keyword evidence="6 11" id="KW-0520">NAD</keyword>
<dbReference type="Pfam" id="PF02852">
    <property type="entry name" value="Pyr_redox_dim"/>
    <property type="match status" value="1"/>
</dbReference>
<feature type="domain" description="Pyridine nucleotide-disulphide oxidoreductase dimerisation" evidence="14">
    <location>
        <begin position="337"/>
        <end position="441"/>
    </location>
</feature>
<feature type="binding site" evidence="11">
    <location>
        <position position="49"/>
    </location>
    <ligand>
        <name>FAD</name>
        <dbReference type="ChEBI" id="CHEBI:57692"/>
    </ligand>
</feature>
<evidence type="ECO:0000256" key="3">
    <source>
        <dbReference type="ARBA" id="ARBA00022630"/>
    </source>
</evidence>
<evidence type="ECO:0000256" key="9">
    <source>
        <dbReference type="ARBA" id="ARBA00049187"/>
    </source>
</evidence>
<dbReference type="NCBIfam" id="TIGR01350">
    <property type="entry name" value="lipoamide_DH"/>
    <property type="match status" value="1"/>
</dbReference>
<dbReference type="Gene3D" id="3.30.390.30">
    <property type="match status" value="1"/>
</dbReference>
<sequence length="445" mass="47726">MKVDLTIIGAGPGGYEAAVKAAHSGLTVAVIEEHACGGTCLNVGCIPTKALCHSAEVLEEAREAEKSGISFDTLHFDIQKAVARKNEIVGKLVSSVEALMKTPGITLINGRAQFKDAHTILVGEEEIQADNIIIATGSVTKFLPIEGAHCEGVVTSTEMLDLTQVPKRLCVIGGGVIGLEFASIFNAFGSEVTVVEFCKEVLPFFDQDIAKRLRTSLKKKGINFKVGAAATGIKPTQDGYTVAFEEKGKPAAVDCDLVLMAVGRGANVDSLNFSDIGIEYTKRGVTVNEHFQTNIANIYAVGDINGLMQLAHAATFQSFHALNHILGKKDDIRLDLVPAAVFTVPELAMVGKTEEQLKAEQVEYKAYKAFYRANGKAMTMDAEDGTVKLLADMEGHILGAHILGAHAADLIHEVTMLMRYNGTIEQLKDTIHAHPSLSEIVLNVQ</sequence>
<dbReference type="InterPro" id="IPR050151">
    <property type="entry name" value="Class-I_Pyr_Nuc-Dis_Oxidored"/>
</dbReference>
<evidence type="ECO:0000256" key="10">
    <source>
        <dbReference type="PIRSR" id="PIRSR000350-2"/>
    </source>
</evidence>
<reference evidence="16" key="1">
    <citation type="submission" date="2020-04" db="EMBL/GenBank/DDBJ databases">
        <title>Deep metagenomics examines the oral microbiome during advanced dental caries in children, revealing novel taxa and co-occurrences with host molecules.</title>
        <authorList>
            <person name="Baker J.L."/>
            <person name="Morton J.T."/>
            <person name="Dinis M."/>
            <person name="Alvarez R."/>
            <person name="Tran N.C."/>
            <person name="Knight R."/>
            <person name="Edlund A."/>
        </authorList>
    </citation>
    <scope>NUCLEOTIDE SEQUENCE</scope>
    <source>
        <strain evidence="16">JCVI_34_bin.1</strain>
    </source>
</reference>
<dbReference type="InterPro" id="IPR004099">
    <property type="entry name" value="Pyr_nucl-diS_OxRdtase_dimer"/>
</dbReference>
<evidence type="ECO:0000256" key="7">
    <source>
        <dbReference type="ARBA" id="ARBA00023157"/>
    </source>
</evidence>
<dbReference type="RefSeq" id="WP_303764577.1">
    <property type="nucleotide sequence ID" value="NZ_JABZGR010000031.1"/>
</dbReference>
<dbReference type="InterPro" id="IPR036188">
    <property type="entry name" value="FAD/NAD-bd_sf"/>
</dbReference>
<dbReference type="PANTHER" id="PTHR22912">
    <property type="entry name" value="DISULFIDE OXIDOREDUCTASE"/>
    <property type="match status" value="1"/>
</dbReference>
<dbReference type="GO" id="GO:0050660">
    <property type="term" value="F:flavin adenine dinucleotide binding"/>
    <property type="evidence" value="ECO:0007669"/>
    <property type="project" value="InterPro"/>
</dbReference>
<evidence type="ECO:0000256" key="6">
    <source>
        <dbReference type="ARBA" id="ARBA00023027"/>
    </source>
</evidence>
<dbReference type="EC" id="1.8.1.4" evidence="2 13"/>
<dbReference type="GO" id="GO:0006103">
    <property type="term" value="P:2-oxoglutarate metabolic process"/>
    <property type="evidence" value="ECO:0007669"/>
    <property type="project" value="TreeGrafter"/>
</dbReference>
<organism evidence="16 17">
    <name type="scientific">Alloprevotella tannerae</name>
    <dbReference type="NCBI Taxonomy" id="76122"/>
    <lineage>
        <taxon>Bacteria</taxon>
        <taxon>Pseudomonadati</taxon>
        <taxon>Bacteroidota</taxon>
        <taxon>Bacteroidia</taxon>
        <taxon>Bacteroidales</taxon>
        <taxon>Prevotellaceae</taxon>
        <taxon>Alloprevotella</taxon>
    </lineage>
</organism>
<dbReference type="InterPro" id="IPR006258">
    <property type="entry name" value="Lipoamide_DH"/>
</dbReference>
<feature type="binding site" evidence="11">
    <location>
        <begin position="173"/>
        <end position="180"/>
    </location>
    <ligand>
        <name>NAD(+)</name>
        <dbReference type="ChEBI" id="CHEBI:57540"/>
    </ligand>
</feature>
<feature type="binding site" evidence="11">
    <location>
        <position position="263"/>
    </location>
    <ligand>
        <name>NAD(+)</name>
        <dbReference type="ChEBI" id="CHEBI:57540"/>
    </ligand>
</feature>
<dbReference type="SUPFAM" id="SSF55424">
    <property type="entry name" value="FAD/NAD-linked reductases, dimerisation (C-terminal) domain"/>
    <property type="match status" value="1"/>
</dbReference>
<dbReference type="InterPro" id="IPR012999">
    <property type="entry name" value="Pyr_OxRdtase_I_AS"/>
</dbReference>
<dbReference type="AlphaFoldDB" id="A0A929S015"/>
<dbReference type="Proteomes" id="UP000704068">
    <property type="component" value="Unassembled WGS sequence"/>
</dbReference>
<dbReference type="Gene3D" id="3.50.50.60">
    <property type="entry name" value="FAD/NAD(P)-binding domain"/>
    <property type="match status" value="2"/>
</dbReference>
<feature type="binding site" evidence="11">
    <location>
        <position position="196"/>
    </location>
    <ligand>
        <name>NAD(+)</name>
        <dbReference type="ChEBI" id="CHEBI:57540"/>
    </ligand>
</feature>
<proteinExistence type="inferred from homology"/>
<feature type="domain" description="FAD/NAD(P)-binding" evidence="15">
    <location>
        <begin position="4"/>
        <end position="317"/>
    </location>
</feature>
<dbReference type="PRINTS" id="PR00411">
    <property type="entry name" value="PNDRDTASEI"/>
</dbReference>
<comment type="catalytic activity">
    <reaction evidence="9 13">
        <text>N(6)-[(R)-dihydrolipoyl]-L-lysyl-[protein] + NAD(+) = N(6)-[(R)-lipoyl]-L-lysyl-[protein] + NADH + H(+)</text>
        <dbReference type="Rhea" id="RHEA:15045"/>
        <dbReference type="Rhea" id="RHEA-COMP:10474"/>
        <dbReference type="Rhea" id="RHEA-COMP:10475"/>
        <dbReference type="ChEBI" id="CHEBI:15378"/>
        <dbReference type="ChEBI" id="CHEBI:57540"/>
        <dbReference type="ChEBI" id="CHEBI:57945"/>
        <dbReference type="ChEBI" id="CHEBI:83099"/>
        <dbReference type="ChEBI" id="CHEBI:83100"/>
        <dbReference type="EC" id="1.8.1.4"/>
    </reaction>
</comment>
<comment type="caution">
    <text evidence="16">The sequence shown here is derived from an EMBL/GenBank/DDBJ whole genome shotgun (WGS) entry which is preliminary data.</text>
</comment>
<evidence type="ECO:0000256" key="1">
    <source>
        <dbReference type="ARBA" id="ARBA00007532"/>
    </source>
</evidence>
<dbReference type="PIRSF" id="PIRSF000350">
    <property type="entry name" value="Mercury_reductase_MerA"/>
    <property type="match status" value="1"/>
</dbReference>
<keyword evidence="8 13" id="KW-0676">Redox-active center</keyword>
<feature type="binding site" evidence="11">
    <location>
        <begin position="136"/>
        <end position="138"/>
    </location>
    <ligand>
        <name>FAD</name>
        <dbReference type="ChEBI" id="CHEBI:57692"/>
    </ligand>
</feature>
<keyword evidence="4 11" id="KW-0274">FAD</keyword>
<keyword evidence="11" id="KW-0547">Nucleotide-binding</keyword>
<evidence type="ECO:0000313" key="16">
    <source>
        <dbReference type="EMBL" id="MBF0970972.1"/>
    </source>
</evidence>
<evidence type="ECO:0000259" key="14">
    <source>
        <dbReference type="Pfam" id="PF02852"/>
    </source>
</evidence>
<gene>
    <name evidence="16" type="primary">lpdA</name>
    <name evidence="16" type="ORF">HXK21_08030</name>
</gene>
<feature type="binding site" evidence="11">
    <location>
        <position position="303"/>
    </location>
    <ligand>
        <name>FAD</name>
        <dbReference type="ChEBI" id="CHEBI:57692"/>
    </ligand>
</feature>
<dbReference type="InterPro" id="IPR023753">
    <property type="entry name" value="FAD/NAD-binding_dom"/>
</dbReference>
<keyword evidence="5 13" id="KW-0560">Oxidoreductase</keyword>
<dbReference type="EMBL" id="JABZGR010000031">
    <property type="protein sequence ID" value="MBF0970972.1"/>
    <property type="molecule type" value="Genomic_DNA"/>
</dbReference>
<dbReference type="GO" id="GO:0004148">
    <property type="term" value="F:dihydrolipoyl dehydrogenase (NADH) activity"/>
    <property type="evidence" value="ECO:0007669"/>
    <property type="project" value="UniProtKB-EC"/>
</dbReference>
<dbReference type="SUPFAM" id="SSF51905">
    <property type="entry name" value="FAD/NAD(P)-binding domain"/>
    <property type="match status" value="1"/>
</dbReference>
<evidence type="ECO:0000256" key="13">
    <source>
        <dbReference type="RuleBase" id="RU003692"/>
    </source>
</evidence>
<feature type="active site" description="Proton acceptor" evidence="10">
    <location>
        <position position="434"/>
    </location>
</feature>
<dbReference type="InterPro" id="IPR001100">
    <property type="entry name" value="Pyr_nuc-diS_OxRdtase"/>
</dbReference>
<dbReference type="PANTHER" id="PTHR22912:SF151">
    <property type="entry name" value="DIHYDROLIPOYL DEHYDROGENASE, MITOCHONDRIAL"/>
    <property type="match status" value="1"/>
</dbReference>
<comment type="similarity">
    <text evidence="1 13">Belongs to the class-I pyridine nucleotide-disulfide oxidoreductase family.</text>
</comment>
<comment type="miscellaneous">
    <text evidence="13">The active site is a redox-active disulfide bond.</text>
</comment>
<evidence type="ECO:0000313" key="17">
    <source>
        <dbReference type="Proteomes" id="UP000704068"/>
    </source>
</evidence>
<evidence type="ECO:0000259" key="15">
    <source>
        <dbReference type="Pfam" id="PF07992"/>
    </source>
</evidence>
<keyword evidence="7" id="KW-1015">Disulfide bond</keyword>
<evidence type="ECO:0000256" key="11">
    <source>
        <dbReference type="PIRSR" id="PIRSR000350-3"/>
    </source>
</evidence>
<dbReference type="FunFam" id="3.30.390.30:FF:000001">
    <property type="entry name" value="Dihydrolipoyl dehydrogenase"/>
    <property type="match status" value="1"/>
</dbReference>
<name>A0A929S015_9BACT</name>
<dbReference type="PROSITE" id="PS00076">
    <property type="entry name" value="PYRIDINE_REDOX_1"/>
    <property type="match status" value="1"/>
</dbReference>
<accession>A0A929S015</accession>
<keyword evidence="3 13" id="KW-0285">Flavoprotein</keyword>
<evidence type="ECO:0000256" key="12">
    <source>
        <dbReference type="PIRSR" id="PIRSR000350-4"/>
    </source>
</evidence>
<dbReference type="InterPro" id="IPR016156">
    <property type="entry name" value="FAD/NAD-linked_Rdtase_dimer_sf"/>
</dbReference>
<evidence type="ECO:0000256" key="2">
    <source>
        <dbReference type="ARBA" id="ARBA00012608"/>
    </source>
</evidence>